<evidence type="ECO:0000313" key="1">
    <source>
        <dbReference type="EMBL" id="GMA36691.1"/>
    </source>
</evidence>
<proteinExistence type="predicted"/>
<gene>
    <name evidence="1" type="ORF">GCM10025876_28950</name>
</gene>
<sequence>MLARATTSDDCSSAERNSLLHAGTKSLVGGLLRLTQGALCLVERGAGAVRVLACLLGGVLRLPHRILEPCHVGGDGLPVVAAHGNGEGQVVLWHHSTPWARPLGWRAQSAPE</sequence>
<evidence type="ECO:0000313" key="2">
    <source>
        <dbReference type="Proteomes" id="UP001157125"/>
    </source>
</evidence>
<organism evidence="1 2">
    <name type="scientific">Demequina litorisediminis</name>
    <dbReference type="NCBI Taxonomy" id="1849022"/>
    <lineage>
        <taxon>Bacteria</taxon>
        <taxon>Bacillati</taxon>
        <taxon>Actinomycetota</taxon>
        <taxon>Actinomycetes</taxon>
        <taxon>Micrococcales</taxon>
        <taxon>Demequinaceae</taxon>
        <taxon>Demequina</taxon>
    </lineage>
</organism>
<dbReference type="EMBL" id="BSUN01000001">
    <property type="protein sequence ID" value="GMA36691.1"/>
    <property type="molecule type" value="Genomic_DNA"/>
</dbReference>
<reference evidence="2" key="1">
    <citation type="journal article" date="2019" name="Int. J. Syst. Evol. Microbiol.">
        <title>The Global Catalogue of Microorganisms (GCM) 10K type strain sequencing project: providing services to taxonomists for standard genome sequencing and annotation.</title>
        <authorList>
            <consortium name="The Broad Institute Genomics Platform"/>
            <consortium name="The Broad Institute Genome Sequencing Center for Infectious Disease"/>
            <person name="Wu L."/>
            <person name="Ma J."/>
        </authorList>
    </citation>
    <scope>NUCLEOTIDE SEQUENCE [LARGE SCALE GENOMIC DNA]</scope>
    <source>
        <strain evidence="2">NBRC 112299</strain>
    </source>
</reference>
<keyword evidence="2" id="KW-1185">Reference proteome</keyword>
<name>A0ABQ6IHQ0_9MICO</name>
<protein>
    <submittedName>
        <fullName evidence="1">Uncharacterized protein</fullName>
    </submittedName>
</protein>
<accession>A0ABQ6IHQ0</accession>
<comment type="caution">
    <text evidence="1">The sequence shown here is derived from an EMBL/GenBank/DDBJ whole genome shotgun (WGS) entry which is preliminary data.</text>
</comment>
<dbReference type="Proteomes" id="UP001157125">
    <property type="component" value="Unassembled WGS sequence"/>
</dbReference>